<keyword evidence="2" id="KW-1185">Reference proteome</keyword>
<reference evidence="1 2" key="1">
    <citation type="submission" date="2018-04" db="EMBL/GenBank/DDBJ databases">
        <title>Novel Campyloabacter and Helicobacter Species and Strains.</title>
        <authorList>
            <person name="Mannion A.J."/>
            <person name="Shen Z."/>
            <person name="Fox J.G."/>
        </authorList>
    </citation>
    <scope>NUCLEOTIDE SEQUENCE [LARGE SCALE GENOMIC DNA]</scope>
    <source>
        <strain evidence="1 2">MIT 17-337</strain>
    </source>
</reference>
<evidence type="ECO:0008006" key="3">
    <source>
        <dbReference type="Google" id="ProtNLM"/>
    </source>
</evidence>
<protein>
    <recommendedName>
        <fullName evidence="3">VgrG protein</fullName>
    </recommendedName>
</protein>
<evidence type="ECO:0000313" key="1">
    <source>
        <dbReference type="EMBL" id="RDU61393.1"/>
    </source>
</evidence>
<dbReference type="EMBL" id="NXLQ01000056">
    <property type="protein sequence ID" value="RDU61393.1"/>
    <property type="molecule type" value="Genomic_DNA"/>
</dbReference>
<sequence>MFNTQSQANINADKGLYARSHTLAFQAENITSIETDSLHINAESDIISTAENSINLQIGDTTITATSDKIIFKAGGVEAILDANGLVVKGGEVKSE</sequence>
<name>A0A3D8I889_9HELI</name>
<gene>
    <name evidence="1" type="ORF">CQA53_10220</name>
</gene>
<dbReference type="OrthoDB" id="5327530at2"/>
<evidence type="ECO:0000313" key="2">
    <source>
        <dbReference type="Proteomes" id="UP000256379"/>
    </source>
</evidence>
<dbReference type="Proteomes" id="UP000256379">
    <property type="component" value="Unassembled WGS sequence"/>
</dbReference>
<comment type="caution">
    <text evidence="1">The sequence shown here is derived from an EMBL/GenBank/DDBJ whole genome shotgun (WGS) entry which is preliminary data.</text>
</comment>
<accession>A0A3D8I889</accession>
<proteinExistence type="predicted"/>
<organism evidence="1 2">
    <name type="scientific">Helicobacter didelphidarum</name>
    <dbReference type="NCBI Taxonomy" id="2040648"/>
    <lineage>
        <taxon>Bacteria</taxon>
        <taxon>Pseudomonadati</taxon>
        <taxon>Campylobacterota</taxon>
        <taxon>Epsilonproteobacteria</taxon>
        <taxon>Campylobacterales</taxon>
        <taxon>Helicobacteraceae</taxon>
        <taxon>Helicobacter</taxon>
    </lineage>
</organism>
<dbReference type="AlphaFoldDB" id="A0A3D8I889"/>